<feature type="compositionally biased region" description="Basic and acidic residues" evidence="1">
    <location>
        <begin position="109"/>
        <end position="129"/>
    </location>
</feature>
<accession>A0ABR4PL45</accession>
<evidence type="ECO:0000313" key="3">
    <source>
        <dbReference type="Proteomes" id="UP001629113"/>
    </source>
</evidence>
<reference evidence="2 3" key="1">
    <citation type="submission" date="2024-06" db="EMBL/GenBank/DDBJ databases">
        <title>Complete genome of Phlyctema vagabunda strain 19-DSS-EL-015.</title>
        <authorList>
            <person name="Fiorenzani C."/>
        </authorList>
    </citation>
    <scope>NUCLEOTIDE SEQUENCE [LARGE SCALE GENOMIC DNA]</scope>
    <source>
        <strain evidence="2 3">19-DSS-EL-015</strain>
    </source>
</reference>
<gene>
    <name evidence="2" type="ORF">PVAG01_03315</name>
</gene>
<comment type="caution">
    <text evidence="2">The sequence shown here is derived from an EMBL/GenBank/DDBJ whole genome shotgun (WGS) entry which is preliminary data.</text>
</comment>
<feature type="compositionally biased region" description="Polar residues" evidence="1">
    <location>
        <begin position="49"/>
        <end position="61"/>
    </location>
</feature>
<keyword evidence="3" id="KW-1185">Reference proteome</keyword>
<feature type="region of interest" description="Disordered" evidence="1">
    <location>
        <begin position="49"/>
        <end position="141"/>
    </location>
</feature>
<protein>
    <submittedName>
        <fullName evidence="2">Uncharacterized protein</fullName>
    </submittedName>
</protein>
<evidence type="ECO:0000313" key="2">
    <source>
        <dbReference type="EMBL" id="KAL3424034.1"/>
    </source>
</evidence>
<dbReference type="EMBL" id="JBFCZG010000003">
    <property type="protein sequence ID" value="KAL3424034.1"/>
    <property type="molecule type" value="Genomic_DNA"/>
</dbReference>
<feature type="compositionally biased region" description="Acidic residues" evidence="1">
    <location>
        <begin position="84"/>
        <end position="108"/>
    </location>
</feature>
<dbReference type="Proteomes" id="UP001629113">
    <property type="component" value="Unassembled WGS sequence"/>
</dbReference>
<evidence type="ECO:0000256" key="1">
    <source>
        <dbReference type="SAM" id="MobiDB-lite"/>
    </source>
</evidence>
<organism evidence="2 3">
    <name type="scientific">Phlyctema vagabunda</name>
    <dbReference type="NCBI Taxonomy" id="108571"/>
    <lineage>
        <taxon>Eukaryota</taxon>
        <taxon>Fungi</taxon>
        <taxon>Dikarya</taxon>
        <taxon>Ascomycota</taxon>
        <taxon>Pezizomycotina</taxon>
        <taxon>Leotiomycetes</taxon>
        <taxon>Helotiales</taxon>
        <taxon>Dermateaceae</taxon>
        <taxon>Phlyctema</taxon>
    </lineage>
</organism>
<name>A0ABR4PL45_9HELO</name>
<proteinExistence type="predicted"/>
<sequence>MAFRQPTYHAPQRASYVTPEHIPIPARPSEAAIEESQEWILFSPVTESTADVTNTTSTGRTCTAGRSRMSDFGSLDTRARSDAYDDEAAEDDEDEEEDEGASTEELDSLDSHLHEFRADPSVYNRRESSGSRAPVLPTHDGLGSFRLDQTAMGDEVQEHLYAFERYNPRRIKRRRESLEMGALELAGEQEKARRIEAWRLEQSRVLVEEIQKETRRRRKQSMVSERMSIIDDETREQDDAATFGDVEDSIQGQETAEGTCESLWNRITRKVIRDLMGFDDHLLSIIFGEALPEDDDLSTTPPAKRTLASSEDEGWEARLLERITKELGVLVNQISDHPGAFSTYLRTQQEPLPYAGLSAIPETARQSPTVPTMPEFQPTLPIPMQASAHRIEETSDDTPRASPSIITREEWERDLDIKMVFRYLRGRFSPSREVETQGPSKVAAALTSDTAARAARVRAHHPLVSTRRPSSTSQDRRIGLGLGVRRHSGNSSCADASAKRSSSSRHYWDLGGSIGSGGTSIIASTGAMGSWGEV</sequence>